<evidence type="ECO:0000313" key="1">
    <source>
        <dbReference type="EMBL" id="KZV23001.1"/>
    </source>
</evidence>
<gene>
    <name evidence="1" type="ORF">F511_16752</name>
</gene>
<evidence type="ECO:0000313" key="2">
    <source>
        <dbReference type="Proteomes" id="UP000250235"/>
    </source>
</evidence>
<dbReference type="Proteomes" id="UP000250235">
    <property type="component" value="Unassembled WGS sequence"/>
</dbReference>
<dbReference type="AlphaFoldDB" id="A0A2Z7AMG8"/>
<proteinExistence type="predicted"/>
<keyword evidence="2" id="KW-1185">Reference proteome</keyword>
<organism evidence="1 2">
    <name type="scientific">Dorcoceras hygrometricum</name>
    <dbReference type="NCBI Taxonomy" id="472368"/>
    <lineage>
        <taxon>Eukaryota</taxon>
        <taxon>Viridiplantae</taxon>
        <taxon>Streptophyta</taxon>
        <taxon>Embryophyta</taxon>
        <taxon>Tracheophyta</taxon>
        <taxon>Spermatophyta</taxon>
        <taxon>Magnoliopsida</taxon>
        <taxon>eudicotyledons</taxon>
        <taxon>Gunneridae</taxon>
        <taxon>Pentapetalae</taxon>
        <taxon>asterids</taxon>
        <taxon>lamiids</taxon>
        <taxon>Lamiales</taxon>
        <taxon>Gesneriaceae</taxon>
        <taxon>Didymocarpoideae</taxon>
        <taxon>Trichosporeae</taxon>
        <taxon>Loxocarpinae</taxon>
        <taxon>Dorcoceras</taxon>
    </lineage>
</organism>
<reference evidence="1 2" key="1">
    <citation type="journal article" date="2015" name="Proc. Natl. Acad. Sci. U.S.A.">
        <title>The resurrection genome of Boea hygrometrica: A blueprint for survival of dehydration.</title>
        <authorList>
            <person name="Xiao L."/>
            <person name="Yang G."/>
            <person name="Zhang L."/>
            <person name="Yang X."/>
            <person name="Zhao S."/>
            <person name="Ji Z."/>
            <person name="Zhou Q."/>
            <person name="Hu M."/>
            <person name="Wang Y."/>
            <person name="Chen M."/>
            <person name="Xu Y."/>
            <person name="Jin H."/>
            <person name="Xiao X."/>
            <person name="Hu G."/>
            <person name="Bao F."/>
            <person name="Hu Y."/>
            <person name="Wan P."/>
            <person name="Li L."/>
            <person name="Deng X."/>
            <person name="Kuang T."/>
            <person name="Xiang C."/>
            <person name="Zhu J.K."/>
            <person name="Oliver M.J."/>
            <person name="He Y."/>
        </authorList>
    </citation>
    <scope>NUCLEOTIDE SEQUENCE [LARGE SCALE GENOMIC DNA]</scope>
    <source>
        <strain evidence="2">cv. XS01</strain>
    </source>
</reference>
<name>A0A2Z7AMG8_9LAMI</name>
<sequence>MLTDYRRDMSCHLTKLGASFQKLYQRSVLARGVQRYHSYFNRSYLPPTIGEDKIWHYAETAPNLSKRRRTESTLASGHVTRYSNLKCQTASHRNTQFPRKLSNSQDLFQGLTRTQKQNQAYQLKAGSS</sequence>
<protein>
    <submittedName>
        <fullName evidence="1">Uncharacterized protein</fullName>
    </submittedName>
</protein>
<dbReference type="EMBL" id="KV013977">
    <property type="protein sequence ID" value="KZV23001.1"/>
    <property type="molecule type" value="Genomic_DNA"/>
</dbReference>
<accession>A0A2Z7AMG8</accession>